<dbReference type="SUPFAM" id="SSF53901">
    <property type="entry name" value="Thiolase-like"/>
    <property type="match status" value="2"/>
</dbReference>
<dbReference type="Pfam" id="PF13723">
    <property type="entry name" value="Ketoacyl-synt_2"/>
    <property type="match status" value="1"/>
</dbReference>
<accession>A0ABV3ZF40</accession>
<keyword evidence="1" id="KW-0808">Transferase</keyword>
<dbReference type="PANTHER" id="PTHR11712:SF336">
    <property type="entry name" value="3-OXOACYL-[ACYL-CARRIER-PROTEIN] SYNTHASE, MITOCHONDRIAL"/>
    <property type="match status" value="1"/>
</dbReference>
<dbReference type="PANTHER" id="PTHR11712">
    <property type="entry name" value="POLYKETIDE SYNTHASE-RELATED"/>
    <property type="match status" value="1"/>
</dbReference>
<dbReference type="InterPro" id="IPR000794">
    <property type="entry name" value="Beta-ketoacyl_synthase"/>
</dbReference>
<reference evidence="3 4" key="1">
    <citation type="submission" date="2023-07" db="EMBL/GenBank/DDBJ databases">
        <authorList>
            <person name="Lian W.-H."/>
        </authorList>
    </citation>
    <scope>NUCLEOTIDE SEQUENCE [LARGE SCALE GENOMIC DNA]</scope>
    <source>
        <strain evidence="3 4">SYSU DXS3180</strain>
    </source>
</reference>
<dbReference type="Gene3D" id="3.40.47.10">
    <property type="match status" value="1"/>
</dbReference>
<evidence type="ECO:0000259" key="2">
    <source>
        <dbReference type="Pfam" id="PF13723"/>
    </source>
</evidence>
<evidence type="ECO:0000313" key="4">
    <source>
        <dbReference type="Proteomes" id="UP001560573"/>
    </source>
</evidence>
<keyword evidence="4" id="KW-1185">Reference proteome</keyword>
<sequence>MIMYIRSAAAISPQNTFGDQPLLADAVEYNNNLLKAIEPDYKTYIDAKLIRRMSRIIRMGVATASQCLQDAGVQQPSAIITGTAYGCLEDTGIFVSRMIEQEEQMLSPTAFIQSTHNTVGAQIALMLQCTNYNNTFVHGAFSFENALLDGVLLLKENEADTVLIGGMDELTKYSHDILKRFGLYKREDISNFGLFNVPTKGTIAGEGAAFFLLADQPSDRDYARLEALSIVYKPKNIEALKEEILRSLESQSVDLNEIDLIIDGRNGDIKNDAIYDEVQKTIFRNKPSLHFKHLCGEYPTAASFALWLAANILKAGEIPPTVANDKVKNIQPQKVLIYNHSQNIHHSVMVLSATDVKKNIH</sequence>
<protein>
    <submittedName>
        <fullName evidence="3">Beta-ketoacyl synthase chain length factor</fullName>
    </submittedName>
</protein>
<dbReference type="InterPro" id="IPR014030">
    <property type="entry name" value="Ketoacyl_synth_N"/>
</dbReference>
<organism evidence="3 4">
    <name type="scientific">Danxiaibacter flavus</name>
    <dbReference type="NCBI Taxonomy" id="3049108"/>
    <lineage>
        <taxon>Bacteria</taxon>
        <taxon>Pseudomonadati</taxon>
        <taxon>Bacteroidota</taxon>
        <taxon>Chitinophagia</taxon>
        <taxon>Chitinophagales</taxon>
        <taxon>Chitinophagaceae</taxon>
        <taxon>Danxiaibacter</taxon>
    </lineage>
</organism>
<feature type="domain" description="Beta-ketoacyl synthase-like N-terminal" evidence="2">
    <location>
        <begin position="45"/>
        <end position="169"/>
    </location>
</feature>
<name>A0ABV3ZF40_9BACT</name>
<proteinExistence type="predicted"/>
<evidence type="ECO:0000313" key="3">
    <source>
        <dbReference type="EMBL" id="MEX6688110.1"/>
    </source>
</evidence>
<gene>
    <name evidence="3" type="ORF">QTN47_11425</name>
</gene>
<evidence type="ECO:0000256" key="1">
    <source>
        <dbReference type="ARBA" id="ARBA00022679"/>
    </source>
</evidence>
<dbReference type="EMBL" id="JAULBC010000003">
    <property type="protein sequence ID" value="MEX6688110.1"/>
    <property type="molecule type" value="Genomic_DNA"/>
</dbReference>
<comment type="caution">
    <text evidence="3">The sequence shown here is derived from an EMBL/GenBank/DDBJ whole genome shotgun (WGS) entry which is preliminary data.</text>
</comment>
<dbReference type="InterPro" id="IPR016039">
    <property type="entry name" value="Thiolase-like"/>
</dbReference>
<dbReference type="Proteomes" id="UP001560573">
    <property type="component" value="Unassembled WGS sequence"/>
</dbReference>